<organism evidence="1">
    <name type="scientific">Auxenochlorella protothecoides</name>
    <name type="common">Green microalga</name>
    <name type="synonym">Chlorella protothecoides</name>
    <dbReference type="NCBI Taxonomy" id="3075"/>
    <lineage>
        <taxon>Eukaryota</taxon>
        <taxon>Viridiplantae</taxon>
        <taxon>Chlorophyta</taxon>
        <taxon>core chlorophytes</taxon>
        <taxon>Trebouxiophyceae</taxon>
        <taxon>Chlorellales</taxon>
        <taxon>Chlorellaceae</taxon>
        <taxon>Auxenochlorella</taxon>
    </lineage>
</organism>
<evidence type="ECO:0000313" key="1">
    <source>
        <dbReference type="EMBL" id="JAT75782.1"/>
    </source>
</evidence>
<reference evidence="1" key="1">
    <citation type="submission" date="2015-08" db="EMBL/GenBank/DDBJ databases">
        <authorList>
            <person name="Babu N.S."/>
            <person name="Beckwith C.J."/>
            <person name="Beseler K.G."/>
            <person name="Brison A."/>
            <person name="Carone J.V."/>
            <person name="Caskin T.P."/>
            <person name="Diamond M."/>
            <person name="Durham M.E."/>
            <person name="Foxe J.M."/>
            <person name="Go M."/>
            <person name="Henderson B.A."/>
            <person name="Jones I.B."/>
            <person name="McGettigan J.A."/>
            <person name="Micheletti S.J."/>
            <person name="Nasrallah M.E."/>
            <person name="Ortiz D."/>
            <person name="Piller C.R."/>
            <person name="Privatt S.R."/>
            <person name="Schneider S.L."/>
            <person name="Sharp S."/>
            <person name="Smith T.C."/>
            <person name="Stanton J.D."/>
            <person name="Ullery H.E."/>
            <person name="Wilson R.J."/>
            <person name="Serrano M.G."/>
            <person name="Buck G."/>
            <person name="Lee V."/>
            <person name="Wang Y."/>
            <person name="Carvalho R."/>
            <person name="Voegtly L."/>
            <person name="Shi R."/>
            <person name="Duckworth R."/>
            <person name="Johnson A."/>
            <person name="Loviza R."/>
            <person name="Walstead R."/>
            <person name="Shah Z."/>
            <person name="Kiflezghi M."/>
            <person name="Wade K."/>
            <person name="Ball S.L."/>
            <person name="Bradley K.W."/>
            <person name="Asai D.J."/>
            <person name="Bowman C.A."/>
            <person name="Russell D.A."/>
            <person name="Pope W.H."/>
            <person name="Jacobs-Sera D."/>
            <person name="Hendrix R.W."/>
            <person name="Hatfull G.F."/>
        </authorList>
    </citation>
    <scope>NUCLEOTIDE SEQUENCE</scope>
</reference>
<dbReference type="AlphaFoldDB" id="A0A1D2A9B2"/>
<name>A0A1D2A9B2_AUXPR</name>
<dbReference type="EMBL" id="GDKF01002840">
    <property type="protein sequence ID" value="JAT75782.1"/>
    <property type="molecule type" value="Transcribed_RNA"/>
</dbReference>
<sequence length="261" mass="28698">MHGGAGTTKVSPWPRASLPLIQRPRTWPTRVCNGPGRHQVAAAIRHTWNVEEDAPAAHHGENQDQSQAAPPPEQRTAILKAAKVATHGLQESSRPLADYMALPASQYSVLDAETVERLDDDTFLCHVAGLTFFSFEVHPVLTVSVSVGPTGPTVDLLKTELRGSRTVRAANERFTARMRNRVSWKPGEEEGARVLVSDVDLTVTLELPGWFPLPRGAVQATGNAVLGRVLDVALPRFLKQLEKDYQLWAEGAHEERILDME</sequence>
<dbReference type="Pfam" id="PF09366">
    <property type="entry name" value="DUF1997"/>
    <property type="match status" value="1"/>
</dbReference>
<accession>A0A1D2A9B2</accession>
<dbReference type="PANTHER" id="PTHR34131:SF3">
    <property type="entry name" value="(RAP ANNOTATION RELEASE2) GALACTOSE-BINDING LIKE DOMAIN CONTAINING PROTEIN"/>
    <property type="match status" value="1"/>
</dbReference>
<dbReference type="PANTHER" id="PTHR34131">
    <property type="entry name" value="(RAP ANNOTATION RELEASE2) GALACTOSE-BINDING LIKE DOMAIN CONTAINING PROTEIN"/>
    <property type="match status" value="1"/>
</dbReference>
<gene>
    <name evidence="1" type="ORF">g.3046</name>
</gene>
<proteinExistence type="predicted"/>
<protein>
    <submittedName>
        <fullName evidence="1">Uncharacterized protein</fullName>
    </submittedName>
</protein>
<dbReference type="InterPro" id="IPR018971">
    <property type="entry name" value="DUF1997"/>
</dbReference>